<protein>
    <submittedName>
        <fullName evidence="1">Uncharacterized protein</fullName>
    </submittedName>
</protein>
<dbReference type="EMBL" id="BARU01043639">
    <property type="protein sequence ID" value="GAH83489.1"/>
    <property type="molecule type" value="Genomic_DNA"/>
</dbReference>
<proteinExistence type="predicted"/>
<organism evidence="1">
    <name type="scientific">marine sediment metagenome</name>
    <dbReference type="NCBI Taxonomy" id="412755"/>
    <lineage>
        <taxon>unclassified sequences</taxon>
        <taxon>metagenomes</taxon>
        <taxon>ecological metagenomes</taxon>
    </lineage>
</organism>
<comment type="caution">
    <text evidence="1">The sequence shown here is derived from an EMBL/GenBank/DDBJ whole genome shotgun (WGS) entry which is preliminary data.</text>
</comment>
<dbReference type="AlphaFoldDB" id="X1JZQ9"/>
<accession>X1JZQ9</accession>
<gene>
    <name evidence="1" type="ORF">S03H2_66774</name>
</gene>
<sequence>MARLSSMPEEAIISAFKGVVDFYLWKGIPCARMWPHWPARDPHPDEKLNQDAFAYINTHLFSMPEFLLDQYKRMAASTPLTWKDLAVKAYMKGLNY</sequence>
<reference evidence="1" key="1">
    <citation type="journal article" date="2014" name="Front. Microbiol.">
        <title>High frequency of phylogenetically diverse reductive dehalogenase-homologous genes in deep subseafloor sedimentary metagenomes.</title>
        <authorList>
            <person name="Kawai M."/>
            <person name="Futagami T."/>
            <person name="Toyoda A."/>
            <person name="Takaki Y."/>
            <person name="Nishi S."/>
            <person name="Hori S."/>
            <person name="Arai W."/>
            <person name="Tsubouchi T."/>
            <person name="Morono Y."/>
            <person name="Uchiyama I."/>
            <person name="Ito T."/>
            <person name="Fujiyama A."/>
            <person name="Inagaki F."/>
            <person name="Takami H."/>
        </authorList>
    </citation>
    <scope>NUCLEOTIDE SEQUENCE</scope>
    <source>
        <strain evidence="1">Expedition CK06-06</strain>
    </source>
</reference>
<evidence type="ECO:0000313" key="1">
    <source>
        <dbReference type="EMBL" id="GAH83489.1"/>
    </source>
</evidence>
<name>X1JZQ9_9ZZZZ</name>